<dbReference type="NCBIfam" id="TIGR04131">
    <property type="entry name" value="Bac_Flav_CTERM"/>
    <property type="match status" value="1"/>
</dbReference>
<dbReference type="InterPro" id="IPR026341">
    <property type="entry name" value="T9SS_type_B"/>
</dbReference>
<reference evidence="3" key="1">
    <citation type="submission" date="2021-08" db="EMBL/GenBank/DDBJ databases">
        <title>Flavobacterium sp. strain CC-SYL302.</title>
        <authorList>
            <person name="Lin S.-Y."/>
            <person name="Lee T.-H."/>
            <person name="Young C.-C."/>
        </authorList>
    </citation>
    <scope>NUCLEOTIDE SEQUENCE</scope>
    <source>
        <strain evidence="3">CC-SYL302</strain>
    </source>
</reference>
<dbReference type="InterPro" id="IPR045828">
    <property type="entry name" value="PKD_Bacteroidetes"/>
</dbReference>
<evidence type="ECO:0000259" key="1">
    <source>
        <dbReference type="Pfam" id="PF19081"/>
    </source>
</evidence>
<gene>
    <name evidence="3" type="ORF">K5I29_01715</name>
</gene>
<dbReference type="Pfam" id="PF13585">
    <property type="entry name" value="CHU_C"/>
    <property type="match status" value="1"/>
</dbReference>
<evidence type="ECO:0000259" key="2">
    <source>
        <dbReference type="Pfam" id="PF19406"/>
    </source>
</evidence>
<evidence type="ECO:0000313" key="4">
    <source>
        <dbReference type="Proteomes" id="UP001163328"/>
    </source>
</evidence>
<dbReference type="InterPro" id="IPR044023">
    <property type="entry name" value="Ig_7"/>
</dbReference>
<dbReference type="EMBL" id="CP081495">
    <property type="protein sequence ID" value="UYW01669.1"/>
    <property type="molecule type" value="Genomic_DNA"/>
</dbReference>
<name>A0ABY6LZC4_9FLAO</name>
<dbReference type="Proteomes" id="UP001163328">
    <property type="component" value="Chromosome"/>
</dbReference>
<dbReference type="RefSeq" id="WP_264434142.1">
    <property type="nucleotide sequence ID" value="NZ_CP081495.1"/>
</dbReference>
<keyword evidence="4" id="KW-1185">Reference proteome</keyword>
<dbReference type="Gene3D" id="2.60.120.260">
    <property type="entry name" value="Galactose-binding domain-like"/>
    <property type="match status" value="1"/>
</dbReference>
<feature type="domain" description="Ig-like" evidence="1">
    <location>
        <begin position="494"/>
        <end position="556"/>
    </location>
</feature>
<evidence type="ECO:0000313" key="3">
    <source>
        <dbReference type="EMBL" id="UYW01669.1"/>
    </source>
</evidence>
<dbReference type="Pfam" id="PF19081">
    <property type="entry name" value="Ig_7"/>
    <property type="match status" value="1"/>
</dbReference>
<feature type="domain" description="PKD-like" evidence="2">
    <location>
        <begin position="644"/>
        <end position="722"/>
    </location>
</feature>
<organism evidence="3 4">
    <name type="scientific">Flavobacterium agricola</name>
    <dbReference type="NCBI Taxonomy" id="2870839"/>
    <lineage>
        <taxon>Bacteria</taxon>
        <taxon>Pseudomonadati</taxon>
        <taxon>Bacteroidota</taxon>
        <taxon>Flavobacteriia</taxon>
        <taxon>Flavobacteriales</taxon>
        <taxon>Flavobacteriaceae</taxon>
        <taxon>Flavobacterium</taxon>
    </lineage>
</organism>
<feature type="domain" description="PKD-like" evidence="2">
    <location>
        <begin position="735"/>
        <end position="812"/>
    </location>
</feature>
<dbReference type="Pfam" id="PF19406">
    <property type="entry name" value="PKD_5"/>
    <property type="match status" value="2"/>
</dbReference>
<proteinExistence type="predicted"/>
<accession>A0ABY6LZC4</accession>
<sequence>MSKKGITTFVFLFLICFTKPIYAQIIGVNYAKQISTNYTDGKPNDAIYIWNSDELGKQQGQLKITPKTGVAPYVFDWFYHDEKTFSWMRYKTETGTFSALNNLPTDGYRVQVTDATGKQIEHHVAWVWNFNVATRAKAELLSCSEVAYEALVDAEVNFVYYNLPPPEAIITPKTKITVEFNANHTYISDLAFYLIGPAAAGSPRILLSPNPGALSVYRDVCNSGNDVRDLAFSNSATAALDVCDAVAPLSGLYGAYAQMGKKYEINWSALQGVNAAIGDWAVQIYDCILMDKGFLKSAKITFTDLESKFGSPTTITYDSGEIRSQINDMSCSPETASIFNVPPHYYYTQPIVIEADVVSKWLLNDEQLAAANTGVAKQLMTGTHTFTYVTEAFLNQDSVFKNLYTQAFTTGSSISVPNQQVFCYNDKATVKNLASETDQLKWFLSATGTTALDADALLQTGTYYAEQLTPSCTAERIAVLVFVMQVDAPKAEDQIFCTATATVGDLKAEGSVLKWYENEVGGTALATDLLLTERIYYVSQVQNGCESIDRTAVQVVFQQIQAPVFFASNVCFTDQNTLADLTVDGQNLQFYAELTSVDPLPITTKLEKKTYYVSQKNGTCESERLPISITIFPAINLSDYKEQVICSGQEFQLDFSLYETEGLTYKWEVQTENVVGATAGTGNNIKQVLKTNQLQNGKVIYKVTPIVKQCEGEPFYIPVQVHATANVVATANTNMICSGESVTITLTSNFANTVFEWEVLNNEVSGANSGSGNAINNTLFTQSQNGFVVYKITPYINGCAGEPVEVEVFVNPLSHLQLENGTLCYDSQTGKILSPYILNSGLAEADFSFEWFFENELLANENKSSLKVYNPGQYKLKITNKLGCESEQIVQVSANQSVQSATYALTNYFQDSQTITVNVQGSGNYLYQLNNLPPQKSNVFNRVFPGTHQVIITDEYDCTYIVLDNIVTIHYPNFFTPNGDGVNDYWNIWSLKEKSNAEIFIYDRYGKLIKVITPESEGWDGSLRGTSTIYRLLVCGKLYRR</sequence>
<protein>
    <submittedName>
        <fullName evidence="3">T9SS type B sorting domain-containing protein</fullName>
    </submittedName>
</protein>